<comment type="caution">
    <text evidence="2">The sequence shown here is derived from an EMBL/GenBank/DDBJ whole genome shotgun (WGS) entry which is preliminary data.</text>
</comment>
<proteinExistence type="predicted"/>
<dbReference type="InterPro" id="IPR010298">
    <property type="entry name" value="YacP-like"/>
</dbReference>
<dbReference type="EMBL" id="CAKKNE010000006">
    <property type="protein sequence ID" value="CAH0380299.1"/>
    <property type="molecule type" value="Genomic_DNA"/>
</dbReference>
<feature type="region of interest" description="Disordered" evidence="1">
    <location>
        <begin position="68"/>
        <end position="87"/>
    </location>
</feature>
<organism evidence="2 3">
    <name type="scientific">Pelagomonas calceolata</name>
    <dbReference type="NCBI Taxonomy" id="35677"/>
    <lineage>
        <taxon>Eukaryota</taxon>
        <taxon>Sar</taxon>
        <taxon>Stramenopiles</taxon>
        <taxon>Ochrophyta</taxon>
        <taxon>Pelagophyceae</taxon>
        <taxon>Pelagomonadales</taxon>
        <taxon>Pelagomonadaceae</taxon>
        <taxon>Pelagomonas</taxon>
    </lineage>
</organism>
<keyword evidence="3" id="KW-1185">Reference proteome</keyword>
<accession>A0A8J2X5A0</accession>
<protein>
    <submittedName>
        <fullName evidence="2">Uncharacterized protein</fullName>
    </submittedName>
</protein>
<dbReference type="PANTHER" id="PTHR34547:SF1">
    <property type="entry name" value="YACP-LIKE NYN DOMAIN PROTEIN"/>
    <property type="match status" value="1"/>
</dbReference>
<reference evidence="2" key="1">
    <citation type="submission" date="2021-11" db="EMBL/GenBank/DDBJ databases">
        <authorList>
            <consortium name="Genoscope - CEA"/>
            <person name="William W."/>
        </authorList>
    </citation>
    <scope>NUCLEOTIDE SEQUENCE</scope>
</reference>
<name>A0A8J2X5A0_9STRA</name>
<dbReference type="AlphaFoldDB" id="A0A8J2X5A0"/>
<dbReference type="Proteomes" id="UP000789595">
    <property type="component" value="Unassembled WGS sequence"/>
</dbReference>
<evidence type="ECO:0000313" key="2">
    <source>
        <dbReference type="EMBL" id="CAH0380299.1"/>
    </source>
</evidence>
<sequence>MRLLLSTLALAASLQAPRRPTKQHTLLEAKRSSKPPSSKGPRRITSDGVKRSGLSLRTQLSLVRAVNNAQAPTKQVREKKRTGITKRNETRANVTEVLYERSLLLVDGYNVVFGSPNLKQMSEKSLDQAREALVAGCESVASARNWDVVVVFDAPQTDDERIEDVRSPRTTVVFTDRMESADAFIEKIAEERRNLGDGATLVATNDGMIRLMAAARNAGVLNVAGLIDAIDGAEKALASRLKAGRAANAMQKDDYDVLADLAARHTSAAEEQRNALRAQQRSDHRRLLERIASKRSLVDVARLAAVERTMGDGDRKAFDGDKRLLGLLDLLGTAWWEGAEGEALGGVPP</sequence>
<evidence type="ECO:0000313" key="3">
    <source>
        <dbReference type="Proteomes" id="UP000789595"/>
    </source>
</evidence>
<dbReference type="Pfam" id="PF05991">
    <property type="entry name" value="NYN_YacP"/>
    <property type="match status" value="1"/>
</dbReference>
<evidence type="ECO:0000256" key="1">
    <source>
        <dbReference type="SAM" id="MobiDB-lite"/>
    </source>
</evidence>
<dbReference type="OrthoDB" id="513221at2759"/>
<dbReference type="PANTHER" id="PTHR34547">
    <property type="entry name" value="YACP-LIKE NYN DOMAIN PROTEIN"/>
    <property type="match status" value="1"/>
</dbReference>
<gene>
    <name evidence="2" type="ORF">PECAL_6P19410</name>
</gene>
<feature type="region of interest" description="Disordered" evidence="1">
    <location>
        <begin position="16"/>
        <end position="50"/>
    </location>
</feature>